<dbReference type="AlphaFoldDB" id="A0AAV7U4T0"/>
<feature type="region of interest" description="Disordered" evidence="1">
    <location>
        <begin position="1"/>
        <end position="77"/>
    </location>
</feature>
<accession>A0AAV7U4T0</accession>
<evidence type="ECO:0000313" key="3">
    <source>
        <dbReference type="Proteomes" id="UP001066276"/>
    </source>
</evidence>
<gene>
    <name evidence="2" type="ORF">NDU88_000592</name>
</gene>
<feature type="region of interest" description="Disordered" evidence="1">
    <location>
        <begin position="93"/>
        <end position="124"/>
    </location>
</feature>
<evidence type="ECO:0000256" key="1">
    <source>
        <dbReference type="SAM" id="MobiDB-lite"/>
    </source>
</evidence>
<dbReference type="Proteomes" id="UP001066276">
    <property type="component" value="Chromosome 3_1"/>
</dbReference>
<feature type="compositionally biased region" description="Low complexity" evidence="1">
    <location>
        <begin position="46"/>
        <end position="64"/>
    </location>
</feature>
<organism evidence="2 3">
    <name type="scientific">Pleurodeles waltl</name>
    <name type="common">Iberian ribbed newt</name>
    <dbReference type="NCBI Taxonomy" id="8319"/>
    <lineage>
        <taxon>Eukaryota</taxon>
        <taxon>Metazoa</taxon>
        <taxon>Chordata</taxon>
        <taxon>Craniata</taxon>
        <taxon>Vertebrata</taxon>
        <taxon>Euteleostomi</taxon>
        <taxon>Amphibia</taxon>
        <taxon>Batrachia</taxon>
        <taxon>Caudata</taxon>
        <taxon>Salamandroidea</taxon>
        <taxon>Salamandridae</taxon>
        <taxon>Pleurodelinae</taxon>
        <taxon>Pleurodeles</taxon>
    </lineage>
</organism>
<sequence length="140" mass="13818">MAASACEAVRRNCVHGPASPLEVPEESPAFNNLNGGSPEDGNGPSGLAPAEPAPGWAAPQQGGPSRRRSHRIVSHGAAAGSSVLVGAVKSASHLSGPARVRAPAPGRRLPGATHPGRAGPETGVGRVHVTIFGIAAVSGP</sequence>
<proteinExistence type="predicted"/>
<feature type="compositionally biased region" description="Low complexity" evidence="1">
    <location>
        <begin position="93"/>
        <end position="112"/>
    </location>
</feature>
<name>A0AAV7U4T0_PLEWA</name>
<keyword evidence="3" id="KW-1185">Reference proteome</keyword>
<evidence type="ECO:0000313" key="2">
    <source>
        <dbReference type="EMBL" id="KAJ1183778.1"/>
    </source>
</evidence>
<reference evidence="2" key="1">
    <citation type="journal article" date="2022" name="bioRxiv">
        <title>Sequencing and chromosome-scale assembly of the giantPleurodeles waltlgenome.</title>
        <authorList>
            <person name="Brown T."/>
            <person name="Elewa A."/>
            <person name="Iarovenko S."/>
            <person name="Subramanian E."/>
            <person name="Araus A.J."/>
            <person name="Petzold A."/>
            <person name="Susuki M."/>
            <person name="Suzuki K.-i.T."/>
            <person name="Hayashi T."/>
            <person name="Toyoda A."/>
            <person name="Oliveira C."/>
            <person name="Osipova E."/>
            <person name="Leigh N.D."/>
            <person name="Simon A."/>
            <person name="Yun M.H."/>
        </authorList>
    </citation>
    <scope>NUCLEOTIDE SEQUENCE</scope>
    <source>
        <strain evidence="2">20211129_DDA</strain>
        <tissue evidence="2">Liver</tissue>
    </source>
</reference>
<protein>
    <submittedName>
        <fullName evidence="2">Uncharacterized protein</fullName>
    </submittedName>
</protein>
<comment type="caution">
    <text evidence="2">The sequence shown here is derived from an EMBL/GenBank/DDBJ whole genome shotgun (WGS) entry which is preliminary data.</text>
</comment>
<dbReference type="EMBL" id="JANPWB010000005">
    <property type="protein sequence ID" value="KAJ1183778.1"/>
    <property type="molecule type" value="Genomic_DNA"/>
</dbReference>